<gene>
    <name evidence="2" type="ORF">LRS13_05540</name>
</gene>
<sequence length="390" mass="41017">MLVVSRLSIAFVLCCALILSGVGTASATDPFSTPPTPLPPGEPGDIIRAEPIVPRALAWRLPASGAAWRILYRSTSATGQPIAVTGTVILPRPGAPRALVGLAPGTQGMADQCAPSRLLRQGLLYESAAITGMLERGWAVAMTDYEGLGTPGTHTYMVGRSAGPSALDVLRAAKRLTAADLPAALPTALTGYSQGGQAAAWAAQLQPTYAPELELVGVAAGGVPSDLAAVQRQVDGGPYAAVMVMGALGLEIAYGVDIDQYHTPRGSREYWESARDCLLTSIFKMGFRRTKPLTTSDPLADPLILARITENKLGGIAPDVPVLLQHGRHDDIIPLAQARAVHQAWCAAGVASRFRTTGLDHIGGFLGNLPRTFDWLRLRFEGKDEAGDCT</sequence>
<feature type="chain" id="PRO_5046289198" evidence="1">
    <location>
        <begin position="28"/>
        <end position="390"/>
    </location>
</feature>
<dbReference type="InterPro" id="IPR005152">
    <property type="entry name" value="Lipase_secreted"/>
</dbReference>
<dbReference type="Gene3D" id="3.40.50.1820">
    <property type="entry name" value="alpha/beta hydrolase"/>
    <property type="match status" value="1"/>
</dbReference>
<dbReference type="PANTHER" id="PTHR34853:SF1">
    <property type="entry name" value="LIPASE 5"/>
    <property type="match status" value="1"/>
</dbReference>
<protein>
    <submittedName>
        <fullName evidence="2">Lipase family protein</fullName>
    </submittedName>
</protein>
<dbReference type="SUPFAM" id="SSF53474">
    <property type="entry name" value="alpha/beta-Hydrolases"/>
    <property type="match status" value="1"/>
</dbReference>
<dbReference type="Proteomes" id="UP001058860">
    <property type="component" value="Chromosome"/>
</dbReference>
<dbReference type="InterPro" id="IPR029058">
    <property type="entry name" value="AB_hydrolase_fold"/>
</dbReference>
<evidence type="ECO:0000313" key="2">
    <source>
        <dbReference type="EMBL" id="UUY04993.1"/>
    </source>
</evidence>
<name>A0ABY5PJY8_9ACTN</name>
<dbReference type="Gene3D" id="1.10.260.130">
    <property type="match status" value="1"/>
</dbReference>
<organism evidence="2 3">
    <name type="scientific">Svornostia abyssi</name>
    <dbReference type="NCBI Taxonomy" id="2898438"/>
    <lineage>
        <taxon>Bacteria</taxon>
        <taxon>Bacillati</taxon>
        <taxon>Actinomycetota</taxon>
        <taxon>Thermoleophilia</taxon>
        <taxon>Solirubrobacterales</taxon>
        <taxon>Baekduiaceae</taxon>
        <taxon>Svornostia</taxon>
    </lineage>
</organism>
<proteinExistence type="predicted"/>
<evidence type="ECO:0000256" key="1">
    <source>
        <dbReference type="SAM" id="SignalP"/>
    </source>
</evidence>
<dbReference type="Pfam" id="PF03583">
    <property type="entry name" value="LIP"/>
    <property type="match status" value="1"/>
</dbReference>
<accession>A0ABY5PJY8</accession>
<keyword evidence="3" id="KW-1185">Reference proteome</keyword>
<dbReference type="EMBL" id="CP088295">
    <property type="protein sequence ID" value="UUY04993.1"/>
    <property type="molecule type" value="Genomic_DNA"/>
</dbReference>
<evidence type="ECO:0000313" key="3">
    <source>
        <dbReference type="Proteomes" id="UP001058860"/>
    </source>
</evidence>
<keyword evidence="1" id="KW-0732">Signal</keyword>
<dbReference type="PIRSF" id="PIRSF029171">
    <property type="entry name" value="Esterase_LipA"/>
    <property type="match status" value="1"/>
</dbReference>
<dbReference type="RefSeq" id="WP_353865463.1">
    <property type="nucleotide sequence ID" value="NZ_CP088295.1"/>
</dbReference>
<dbReference type="PANTHER" id="PTHR34853">
    <property type="match status" value="1"/>
</dbReference>
<feature type="signal peptide" evidence="1">
    <location>
        <begin position="1"/>
        <end position="27"/>
    </location>
</feature>
<reference evidence="3" key="1">
    <citation type="submission" date="2021-11" db="EMBL/GenBank/DDBJ databases">
        <title>Cultivation dependent microbiological survey of springs from the worlds oldest radium mine currently devoted to the extraction of radon-saturated water.</title>
        <authorList>
            <person name="Kapinusova G."/>
            <person name="Smrhova T."/>
            <person name="Strejcek M."/>
            <person name="Suman J."/>
            <person name="Jani K."/>
            <person name="Pajer P."/>
            <person name="Uhlik O."/>
        </authorList>
    </citation>
    <scope>NUCLEOTIDE SEQUENCE [LARGE SCALE GENOMIC DNA]</scope>
    <source>
        <strain evidence="3">J379</strain>
    </source>
</reference>